<keyword evidence="1" id="KW-1133">Transmembrane helix</keyword>
<evidence type="ECO:0000256" key="1">
    <source>
        <dbReference type="SAM" id="Phobius"/>
    </source>
</evidence>
<feature type="transmembrane region" description="Helical" evidence="1">
    <location>
        <begin position="490"/>
        <end position="512"/>
    </location>
</feature>
<dbReference type="OrthoDB" id="10048348at2759"/>
<proteinExistence type="predicted"/>
<keyword evidence="1" id="KW-0472">Membrane</keyword>
<comment type="caution">
    <text evidence="2">The sequence shown here is derived from an EMBL/GenBank/DDBJ whole genome shotgun (WGS) entry which is preliminary data.</text>
</comment>
<evidence type="ECO:0000313" key="3">
    <source>
        <dbReference type="Proteomes" id="UP000663852"/>
    </source>
</evidence>
<evidence type="ECO:0008006" key="4">
    <source>
        <dbReference type="Google" id="ProtNLM"/>
    </source>
</evidence>
<keyword evidence="1" id="KW-0812">Transmembrane</keyword>
<feature type="transmembrane region" description="Helical" evidence="1">
    <location>
        <begin position="7"/>
        <end position="25"/>
    </location>
</feature>
<name>A0A814ZA28_ADIRI</name>
<organism evidence="2 3">
    <name type="scientific">Adineta ricciae</name>
    <name type="common">Rotifer</name>
    <dbReference type="NCBI Taxonomy" id="249248"/>
    <lineage>
        <taxon>Eukaryota</taxon>
        <taxon>Metazoa</taxon>
        <taxon>Spiralia</taxon>
        <taxon>Gnathifera</taxon>
        <taxon>Rotifera</taxon>
        <taxon>Eurotatoria</taxon>
        <taxon>Bdelloidea</taxon>
        <taxon>Adinetida</taxon>
        <taxon>Adinetidae</taxon>
        <taxon>Adineta</taxon>
    </lineage>
</organism>
<dbReference type="Proteomes" id="UP000663852">
    <property type="component" value="Unassembled WGS sequence"/>
</dbReference>
<accession>A0A814ZA28</accession>
<feature type="transmembrane region" description="Helical" evidence="1">
    <location>
        <begin position="247"/>
        <end position="266"/>
    </location>
</feature>
<feature type="transmembrane region" description="Helical" evidence="1">
    <location>
        <begin position="140"/>
        <end position="159"/>
    </location>
</feature>
<protein>
    <recommendedName>
        <fullName evidence="4">Transmembrane protein</fullName>
    </recommendedName>
</protein>
<dbReference type="AlphaFoldDB" id="A0A814ZA28"/>
<evidence type="ECO:0000313" key="2">
    <source>
        <dbReference type="EMBL" id="CAF1239594.1"/>
    </source>
</evidence>
<feature type="transmembrane region" description="Helical" evidence="1">
    <location>
        <begin position="421"/>
        <end position="439"/>
    </location>
</feature>
<gene>
    <name evidence="2" type="ORF">EDS130_LOCUS27387</name>
</gene>
<feature type="transmembrane region" description="Helical" evidence="1">
    <location>
        <begin position="171"/>
        <end position="194"/>
    </location>
</feature>
<dbReference type="EMBL" id="CAJNOJ010000172">
    <property type="protein sequence ID" value="CAF1239594.1"/>
    <property type="molecule type" value="Genomic_DNA"/>
</dbReference>
<sequence>MKRFDRLGSAAFVTVIITLVFHLIAMSFTNWREITCNGCDSFSQFGSWSTGITTRCYTTSMASIFDPLKSSTENSNDQSFQAKVCMPNQMLMVNNLQYASTCLDVVNMYGDIACSMQDVNNNYCKCDYLPRTKLTLGTTIITSFALGTLVFLSHLVAFVKKDYIVQWLIPTCYGLLFVAVIFILITLISAGSGLDEDANELRFTSTIIRVIYYNDSSTAIKIQQSIKANSTVTYQTKVGWCFGMEILAFYFSLISLVLYLIMFLVGKRPDAIKPIMKSSSECLLTLEIDGKKSECSPLNCTQFSNPKQILSSSCQINSLKLFFTNQEYFLDFLDTQFQSDVLLEEFFIENQNQNTIQIEIDLYNFQENDELFSSDMFTYLEGEKEIIEIFQLKINRWIQIKQNSIQFIDPNVLYEQSFKQIHLTFFCYSTSTFVHWILFHNNDIQEKSPCSTQIQIQSIDDLLREESQIFQINQTIISTKPNEKQHSNQFNISSILVIFFIIISIFVGVYYYQRLQNSRKLNVNIDTTMSESEQSIID</sequence>
<reference evidence="2" key="1">
    <citation type="submission" date="2021-02" db="EMBL/GenBank/DDBJ databases">
        <authorList>
            <person name="Nowell W R."/>
        </authorList>
    </citation>
    <scope>NUCLEOTIDE SEQUENCE</scope>
</reference>